<feature type="transmembrane region" description="Helical" evidence="1">
    <location>
        <begin position="163"/>
        <end position="183"/>
    </location>
</feature>
<dbReference type="Pfam" id="PF10882">
    <property type="entry name" value="bPH_5"/>
    <property type="match status" value="1"/>
</dbReference>
<protein>
    <submittedName>
        <fullName evidence="3">DUF3784 domain-containing protein</fullName>
    </submittedName>
</protein>
<gene>
    <name evidence="3" type="ORF">EJA12_06710</name>
</gene>
<proteinExistence type="predicted"/>
<reference evidence="3 4" key="1">
    <citation type="submission" date="2018-12" db="EMBL/GenBank/DDBJ databases">
        <title>Comparitive functional genomics of dry heat resistant strains isolated from the viking spacecraft.</title>
        <authorList>
            <person name="Seuylemezian A."/>
            <person name="Vaishampayan P."/>
        </authorList>
    </citation>
    <scope>NUCLEOTIDE SEQUENCE [LARGE SCALE GENOMIC DNA]</scope>
    <source>
        <strain evidence="3 4">M6-11</strain>
    </source>
</reference>
<evidence type="ECO:0000313" key="4">
    <source>
        <dbReference type="Proteomes" id="UP000272481"/>
    </source>
</evidence>
<sequence>MVDSSELHKFISYLSRIRDYLVSLSYTLTIHFAISKVPRYTLGTDTLTERNVHMPLIFWTQLFLIGLFAFFAYLILNRRAYLFISGFATRPEKEQEQLIKNGYPQGVGRLFLIIAAGLLLLMPLGMTGFRYTFELQMAYMLLMLFGGLILLSRREVPHKRKRALRTSVIMAAVVIGGISALLFTGARQPDVTFGDSAMEISGMYGETIPYSDIRSMKLLDDLPEVRYKENGFGFADYAKGRFSVEGHGSSLLFVDTKQSPVLLIETAGRPVFITGDRPGETKSWHRKLEQKVR</sequence>
<keyword evidence="1" id="KW-0812">Transmembrane</keyword>
<accession>A0ABX9ZDD2</accession>
<feature type="transmembrane region" description="Helical" evidence="1">
    <location>
        <begin position="135"/>
        <end position="151"/>
    </location>
</feature>
<dbReference type="InterPro" id="IPR017259">
    <property type="entry name" value="UCP037672"/>
</dbReference>
<feature type="transmembrane region" description="Helical" evidence="1">
    <location>
        <begin position="110"/>
        <end position="129"/>
    </location>
</feature>
<evidence type="ECO:0000259" key="2">
    <source>
        <dbReference type="Pfam" id="PF10882"/>
    </source>
</evidence>
<comment type="caution">
    <text evidence="3">The sequence shown here is derived from an EMBL/GenBank/DDBJ whole genome shotgun (WGS) entry which is preliminary data.</text>
</comment>
<keyword evidence="4" id="KW-1185">Reference proteome</keyword>
<dbReference type="Pfam" id="PF12650">
    <property type="entry name" value="DUF3784"/>
    <property type="match status" value="1"/>
</dbReference>
<name>A0ABX9ZDD2_9BACL</name>
<organism evidence="3 4">
    <name type="scientific">Bhargavaea beijingensis</name>
    <dbReference type="NCBI Taxonomy" id="426756"/>
    <lineage>
        <taxon>Bacteria</taxon>
        <taxon>Bacillati</taxon>
        <taxon>Bacillota</taxon>
        <taxon>Bacilli</taxon>
        <taxon>Bacillales</taxon>
        <taxon>Caryophanaceae</taxon>
        <taxon>Bhargavaea</taxon>
    </lineage>
</organism>
<evidence type="ECO:0000313" key="3">
    <source>
        <dbReference type="EMBL" id="RSK33356.1"/>
    </source>
</evidence>
<keyword evidence="1" id="KW-0472">Membrane</keyword>
<evidence type="ECO:0000256" key="1">
    <source>
        <dbReference type="SAM" id="Phobius"/>
    </source>
</evidence>
<dbReference type="Proteomes" id="UP000272481">
    <property type="component" value="Unassembled WGS sequence"/>
</dbReference>
<dbReference type="EMBL" id="RWGW01000009">
    <property type="protein sequence ID" value="RSK33356.1"/>
    <property type="molecule type" value="Genomic_DNA"/>
</dbReference>
<feature type="transmembrane region" description="Helical" evidence="1">
    <location>
        <begin position="20"/>
        <end position="37"/>
    </location>
</feature>
<feature type="transmembrane region" description="Helical" evidence="1">
    <location>
        <begin position="57"/>
        <end position="76"/>
    </location>
</feature>
<dbReference type="InterPro" id="IPR027783">
    <property type="entry name" value="Bacterial_PH-related"/>
</dbReference>
<keyword evidence="1" id="KW-1133">Transmembrane helix</keyword>
<feature type="domain" description="Bacterial Pleckstrin homology" evidence="2">
    <location>
        <begin position="201"/>
        <end position="280"/>
    </location>
</feature>